<reference evidence="1" key="1">
    <citation type="submission" date="2021-05" db="EMBL/GenBank/DDBJ databases">
        <authorList>
            <person name="Pietrasiak N."/>
            <person name="Ward R."/>
            <person name="Stajich J.E."/>
            <person name="Kurbessoian T."/>
        </authorList>
    </citation>
    <scope>NUCLEOTIDE SEQUENCE</scope>
    <source>
        <strain evidence="1">HA4357-MV3</strain>
    </source>
</reference>
<evidence type="ECO:0000313" key="1">
    <source>
        <dbReference type="EMBL" id="MBW4434545.1"/>
    </source>
</evidence>
<dbReference type="Pfam" id="PF07924">
    <property type="entry name" value="NuiA"/>
    <property type="match status" value="1"/>
</dbReference>
<dbReference type="InterPro" id="IPR036587">
    <property type="entry name" value="NucleaseA_inhib-like_sf"/>
</dbReference>
<dbReference type="AlphaFoldDB" id="A0A9E3HBS0"/>
<proteinExistence type="predicted"/>
<protein>
    <submittedName>
        <fullName evidence="1">Nuclease A inhibitor family protein</fullName>
    </submittedName>
</protein>
<comment type="caution">
    <text evidence="1">The sequence shown here is derived from an EMBL/GenBank/DDBJ whole genome shotgun (WGS) entry which is preliminary data.</text>
</comment>
<accession>A0A9E3HBS0</accession>
<organism evidence="1 2">
    <name type="scientific">Pelatocladus maniniholoensis HA4357-MV3</name>
    <dbReference type="NCBI Taxonomy" id="1117104"/>
    <lineage>
        <taxon>Bacteria</taxon>
        <taxon>Bacillati</taxon>
        <taxon>Cyanobacteriota</taxon>
        <taxon>Cyanophyceae</taxon>
        <taxon>Nostocales</taxon>
        <taxon>Nostocaceae</taxon>
        <taxon>Pelatocladus</taxon>
    </lineage>
</organism>
<dbReference type="EMBL" id="JAHHHW010000134">
    <property type="protein sequence ID" value="MBW4434545.1"/>
    <property type="molecule type" value="Genomic_DNA"/>
</dbReference>
<name>A0A9E3HBS0_9NOST</name>
<evidence type="ECO:0000313" key="2">
    <source>
        <dbReference type="Proteomes" id="UP000813215"/>
    </source>
</evidence>
<gene>
    <name evidence="1" type="ORF">KME28_23225</name>
</gene>
<reference evidence="1" key="2">
    <citation type="journal article" date="2022" name="Microbiol. Resour. Announc.">
        <title>Metagenome Sequencing to Explore Phylogenomics of Terrestrial Cyanobacteria.</title>
        <authorList>
            <person name="Ward R.D."/>
            <person name="Stajich J.E."/>
            <person name="Johansen J.R."/>
            <person name="Huntemann M."/>
            <person name="Clum A."/>
            <person name="Foster B."/>
            <person name="Foster B."/>
            <person name="Roux S."/>
            <person name="Palaniappan K."/>
            <person name="Varghese N."/>
            <person name="Mukherjee S."/>
            <person name="Reddy T.B.K."/>
            <person name="Daum C."/>
            <person name="Copeland A."/>
            <person name="Chen I.A."/>
            <person name="Ivanova N.N."/>
            <person name="Kyrpides N.C."/>
            <person name="Shapiro N."/>
            <person name="Eloe-Fadrosh E.A."/>
            <person name="Pietrasiak N."/>
        </authorList>
    </citation>
    <scope>NUCLEOTIDE SEQUENCE</scope>
    <source>
        <strain evidence="1">HA4357-MV3</strain>
    </source>
</reference>
<dbReference type="Proteomes" id="UP000813215">
    <property type="component" value="Unassembled WGS sequence"/>
</dbReference>
<dbReference type="InterPro" id="IPR012489">
    <property type="entry name" value="NucleaseA_inhib-like"/>
</dbReference>
<dbReference type="Gene3D" id="3.40.1460.10">
    <property type="entry name" value="Nuclease A inhibitor-like"/>
    <property type="match status" value="1"/>
</dbReference>
<sequence length="134" mass="15269">MSNAEVATKLKEAADTLLMPSESEFPFESVHWQIAQQTPLTPNQILEFTDHSLDVPVEVVDVDYFFRNIAVEQEWHDDQQKENVKKYKKLVETIKSNLSDIQVYRVGRINIDVYIVGKTDSGNLAGLSTKLVET</sequence>
<dbReference type="SUPFAM" id="SSF82602">
    <property type="entry name" value="Nuclease A inhibitor (NuiA)"/>
    <property type="match status" value="1"/>
</dbReference>